<evidence type="ECO:0000256" key="1">
    <source>
        <dbReference type="ARBA" id="ARBA00022691"/>
    </source>
</evidence>
<accession>E4N0U9</accession>
<dbReference type="InterPro" id="IPR013785">
    <property type="entry name" value="Aldolase_TIM"/>
</dbReference>
<dbReference type="HOGENOM" id="CLU_042040_0_0_11"/>
<dbReference type="Proteomes" id="UP000007076">
    <property type="component" value="Chromosome"/>
</dbReference>
<dbReference type="EMBL" id="AP010968">
    <property type="protein sequence ID" value="BAJ31783.1"/>
    <property type="molecule type" value="Genomic_DNA"/>
</dbReference>
<dbReference type="STRING" id="452652.KSE_60140"/>
<dbReference type="RefSeq" id="WP_014139079.1">
    <property type="nucleotide sequence ID" value="NC_016109.1"/>
</dbReference>
<evidence type="ECO:0000313" key="7">
    <source>
        <dbReference type="EMBL" id="BAJ31783.1"/>
    </source>
</evidence>
<dbReference type="SFLD" id="SFLDG01067">
    <property type="entry name" value="SPASM/twitch_domain_containing"/>
    <property type="match status" value="1"/>
</dbReference>
<dbReference type="SUPFAM" id="SSF102114">
    <property type="entry name" value="Radical SAM enzymes"/>
    <property type="match status" value="1"/>
</dbReference>
<keyword evidence="4" id="KW-0411">Iron-sulfur</keyword>
<dbReference type="KEGG" id="ksk:KSE_60140"/>
<name>E4N0U9_KITSK</name>
<dbReference type="SFLD" id="SFLDS00029">
    <property type="entry name" value="Radical_SAM"/>
    <property type="match status" value="1"/>
</dbReference>
<evidence type="ECO:0000256" key="5">
    <source>
        <dbReference type="SAM" id="MobiDB-lite"/>
    </source>
</evidence>
<sequence>MPQWPPYPAPHVARKHPAHPEHQLSDPIEEAIEVYELIAGRFLDDHLVLRPGSTAGIKVPLRQYADLERAAAAGEAAPAWLVKAARQRWAVDLTPARPLRDYLLVRAPADPQYSRASWEINLGCNYDCEHCYLGEKTFEGLGMDDKARLLHLMRDAGVLWLQITGGEPTVDRDFTDAYTLAHELGMMLTVSTNGSRLWQPKVLDVLTRMPAYRVVVSVYGASVASYDGLTRRKGSFATFKKGMAAALEAGIPMRLNLVVTEHCADEEAAMVAMAENWGLEHNSYVNMAPTIYGGAESLPAQSARHLRQRKVFTGCNAGHTFFHSDPHGKASICKVGRDPAVDLMTEGLDGLRRLGAIADSLMLRTGGCSGCRLSGSCGVCRPMAKLYQEAKAPLASYCQHGRPREEVSA</sequence>
<dbReference type="AlphaFoldDB" id="E4N0U9"/>
<proteinExistence type="predicted"/>
<evidence type="ECO:0000256" key="3">
    <source>
        <dbReference type="ARBA" id="ARBA00023004"/>
    </source>
</evidence>
<protein>
    <recommendedName>
        <fullName evidence="6">Radical SAM core domain-containing protein</fullName>
    </recommendedName>
</protein>
<dbReference type="eggNOG" id="COG0535">
    <property type="taxonomic scope" value="Bacteria"/>
</dbReference>
<dbReference type="PATRIC" id="fig|452652.3.peg.6024"/>
<reference evidence="7 8" key="1">
    <citation type="journal article" date="2010" name="DNA Res.">
        <title>Genome sequence of Kitasatospora setae NBRC 14216T: an evolutionary snapshot of the family Streptomycetaceae.</title>
        <authorList>
            <person name="Ichikawa N."/>
            <person name="Oguchi A."/>
            <person name="Ikeda H."/>
            <person name="Ishikawa J."/>
            <person name="Kitani S."/>
            <person name="Watanabe Y."/>
            <person name="Nakamura S."/>
            <person name="Katano Y."/>
            <person name="Kishi E."/>
            <person name="Sasagawa M."/>
            <person name="Ankai A."/>
            <person name="Fukui S."/>
            <person name="Hashimoto Y."/>
            <person name="Kamata S."/>
            <person name="Otoguro M."/>
            <person name="Tanikawa S."/>
            <person name="Nihira T."/>
            <person name="Horinouchi S."/>
            <person name="Ohnishi Y."/>
            <person name="Hayakawa M."/>
            <person name="Kuzuyama T."/>
            <person name="Arisawa A."/>
            <person name="Nomoto F."/>
            <person name="Miura H."/>
            <person name="Takahashi Y."/>
            <person name="Fujita N."/>
        </authorList>
    </citation>
    <scope>NUCLEOTIDE SEQUENCE [LARGE SCALE GENOMIC DNA]</scope>
    <source>
        <strain evidence="8">ATCC 33774 / DSM 43861 / JCM 3304 / KCC A-0304 / NBRC 14216 / KM-6054</strain>
    </source>
</reference>
<feature type="domain" description="Radical SAM core" evidence="6">
    <location>
        <begin position="120"/>
        <end position="260"/>
    </location>
</feature>
<dbReference type="GO" id="GO:0051536">
    <property type="term" value="F:iron-sulfur cluster binding"/>
    <property type="evidence" value="ECO:0007669"/>
    <property type="project" value="UniProtKB-KW"/>
</dbReference>
<keyword evidence="3" id="KW-0408">Iron</keyword>
<keyword evidence="1" id="KW-0949">S-adenosyl-L-methionine</keyword>
<dbReference type="InterPro" id="IPR058240">
    <property type="entry name" value="rSAM_sf"/>
</dbReference>
<dbReference type="Gene3D" id="3.20.20.70">
    <property type="entry name" value="Aldolase class I"/>
    <property type="match status" value="1"/>
</dbReference>
<dbReference type="InterPro" id="IPR007197">
    <property type="entry name" value="rSAM"/>
</dbReference>
<gene>
    <name evidence="7" type="ordered locus">KSE_60140</name>
</gene>
<keyword evidence="2" id="KW-0479">Metal-binding</keyword>
<dbReference type="PANTHER" id="PTHR11228:SF7">
    <property type="entry name" value="PQQA PEPTIDE CYCLASE"/>
    <property type="match status" value="1"/>
</dbReference>
<dbReference type="CDD" id="cd01335">
    <property type="entry name" value="Radical_SAM"/>
    <property type="match status" value="1"/>
</dbReference>
<dbReference type="PANTHER" id="PTHR11228">
    <property type="entry name" value="RADICAL SAM DOMAIN PROTEIN"/>
    <property type="match status" value="1"/>
</dbReference>
<dbReference type="InterPro" id="IPR050377">
    <property type="entry name" value="Radical_SAM_PqqE_MftC-like"/>
</dbReference>
<evidence type="ECO:0000256" key="4">
    <source>
        <dbReference type="ARBA" id="ARBA00023014"/>
    </source>
</evidence>
<dbReference type="Pfam" id="PF04055">
    <property type="entry name" value="Radical_SAM"/>
    <property type="match status" value="1"/>
</dbReference>
<evidence type="ECO:0000313" key="8">
    <source>
        <dbReference type="Proteomes" id="UP000007076"/>
    </source>
</evidence>
<organism evidence="7 8">
    <name type="scientific">Kitasatospora setae (strain ATCC 33774 / DSM 43861 / JCM 3304 / KCC A-0304 / NBRC 14216 / KM-6054)</name>
    <name type="common">Streptomyces setae</name>
    <dbReference type="NCBI Taxonomy" id="452652"/>
    <lineage>
        <taxon>Bacteria</taxon>
        <taxon>Bacillati</taxon>
        <taxon>Actinomycetota</taxon>
        <taxon>Actinomycetes</taxon>
        <taxon>Kitasatosporales</taxon>
        <taxon>Streptomycetaceae</taxon>
        <taxon>Kitasatospora</taxon>
    </lineage>
</organism>
<evidence type="ECO:0000256" key="2">
    <source>
        <dbReference type="ARBA" id="ARBA00022723"/>
    </source>
</evidence>
<evidence type="ECO:0000259" key="6">
    <source>
        <dbReference type="Pfam" id="PF04055"/>
    </source>
</evidence>
<feature type="region of interest" description="Disordered" evidence="5">
    <location>
        <begin position="1"/>
        <end position="23"/>
    </location>
</feature>
<dbReference type="GO" id="GO:0003824">
    <property type="term" value="F:catalytic activity"/>
    <property type="evidence" value="ECO:0007669"/>
    <property type="project" value="InterPro"/>
</dbReference>
<keyword evidence="8" id="KW-1185">Reference proteome</keyword>
<dbReference type="GO" id="GO:0046872">
    <property type="term" value="F:metal ion binding"/>
    <property type="evidence" value="ECO:0007669"/>
    <property type="project" value="UniProtKB-KW"/>
</dbReference>